<sequence length="104" mass="11567">MLHNHSQLSQLNGLQSSSVPCLSRSVFGNAQPITGFRSVPSLSANLPLGHRQVQHFHWVHLQLPVQIAAHAKARIVFCSSFSKFSVVQGCLQVLQQQEEDKVRI</sequence>
<dbReference type="AlphaFoldDB" id="A0A914GTE8"/>
<reference evidence="2" key="1">
    <citation type="submission" date="2022-11" db="UniProtKB">
        <authorList>
            <consortium name="WormBaseParasite"/>
        </authorList>
    </citation>
    <scope>IDENTIFICATION</scope>
</reference>
<protein>
    <submittedName>
        <fullName evidence="2">Uncharacterized protein</fullName>
    </submittedName>
</protein>
<proteinExistence type="predicted"/>
<dbReference type="WBParaSite" id="Gr19_v10_g11045.t1">
    <property type="protein sequence ID" value="Gr19_v10_g11045.t1"/>
    <property type="gene ID" value="Gr19_v10_g11045"/>
</dbReference>
<accession>A0A914GTE8</accession>
<keyword evidence="1" id="KW-1185">Reference proteome</keyword>
<evidence type="ECO:0000313" key="2">
    <source>
        <dbReference type="WBParaSite" id="Gr19_v10_g11045.t1"/>
    </source>
</evidence>
<dbReference type="Proteomes" id="UP000887572">
    <property type="component" value="Unplaced"/>
</dbReference>
<evidence type="ECO:0000313" key="1">
    <source>
        <dbReference type="Proteomes" id="UP000887572"/>
    </source>
</evidence>
<name>A0A914GTE8_GLORO</name>
<organism evidence="1 2">
    <name type="scientific">Globodera rostochiensis</name>
    <name type="common">Golden nematode worm</name>
    <name type="synonym">Heterodera rostochiensis</name>
    <dbReference type="NCBI Taxonomy" id="31243"/>
    <lineage>
        <taxon>Eukaryota</taxon>
        <taxon>Metazoa</taxon>
        <taxon>Ecdysozoa</taxon>
        <taxon>Nematoda</taxon>
        <taxon>Chromadorea</taxon>
        <taxon>Rhabditida</taxon>
        <taxon>Tylenchina</taxon>
        <taxon>Tylenchomorpha</taxon>
        <taxon>Tylenchoidea</taxon>
        <taxon>Heteroderidae</taxon>
        <taxon>Heteroderinae</taxon>
        <taxon>Globodera</taxon>
    </lineage>
</organism>